<dbReference type="Proteomes" id="UP000178656">
    <property type="component" value="Unassembled WGS sequence"/>
</dbReference>
<proteinExistence type="predicted"/>
<gene>
    <name evidence="1" type="ORF">A2482_04390</name>
</gene>
<accession>A0A1F5TAQ9</accession>
<comment type="caution">
    <text evidence="1">The sequence shown here is derived from an EMBL/GenBank/DDBJ whole genome shotgun (WGS) entry which is preliminary data.</text>
</comment>
<dbReference type="EMBL" id="MFGM01000040">
    <property type="protein sequence ID" value="OGF36060.1"/>
    <property type="molecule type" value="Genomic_DNA"/>
</dbReference>
<reference evidence="1 2" key="1">
    <citation type="journal article" date="2016" name="Nat. Commun.">
        <title>Thousands of microbial genomes shed light on interconnected biogeochemical processes in an aquifer system.</title>
        <authorList>
            <person name="Anantharaman K."/>
            <person name="Brown C.T."/>
            <person name="Hug L.A."/>
            <person name="Sharon I."/>
            <person name="Castelle C.J."/>
            <person name="Probst A.J."/>
            <person name="Thomas B.C."/>
            <person name="Singh A."/>
            <person name="Wilkins M.J."/>
            <person name="Karaoz U."/>
            <person name="Brodie E.L."/>
            <person name="Williams K.H."/>
            <person name="Hubbard S.S."/>
            <person name="Banfield J.F."/>
        </authorList>
    </citation>
    <scope>NUCLEOTIDE SEQUENCE [LARGE SCALE GENOMIC DNA]</scope>
</reference>
<name>A0A1F5TAQ9_9BACT</name>
<evidence type="ECO:0000313" key="2">
    <source>
        <dbReference type="Proteomes" id="UP000178656"/>
    </source>
</evidence>
<evidence type="ECO:0000313" key="1">
    <source>
        <dbReference type="EMBL" id="OGF36060.1"/>
    </source>
</evidence>
<protein>
    <submittedName>
        <fullName evidence="1">Uncharacterized protein</fullName>
    </submittedName>
</protein>
<organism evidence="1 2">
    <name type="scientific">Candidatus Falkowbacteria bacterium RIFOXYC2_FULL_48_21</name>
    <dbReference type="NCBI Taxonomy" id="1798005"/>
    <lineage>
        <taxon>Bacteria</taxon>
        <taxon>Candidatus Falkowiibacteriota</taxon>
    </lineage>
</organism>
<sequence length="330" mass="37040">MKSYKPTQVEILEYRENEMRRVRFLSDAEVAERLKQERREKIGLPLEASPLTWPAGFTLPMRSKRGPLWPKRADNPANVVAPDQDYRLPEVELTPPDKAVEMLAKRFDGLNTGSASDIDRALKCGVSPAVKACIAMNIDPARLVVFPWIKRSALKRIGRLKTEHHGALIEAMVFSRLEQVYKERSLAFTNYRAGKMATDNYLQMTDDVAAWLKAREAETAFDICFSAALIDAFHGFGVDATRHETKKAGQLVDGTCFVVQQMLLTQSQLFAATNHQRWKMPGDKYDYKGQSRFPSALCSLVYVGACRSGHVHADAAHSDCGSVVLPFEVF</sequence>
<dbReference type="AlphaFoldDB" id="A0A1F5TAQ9"/>